<keyword evidence="2" id="KW-1185">Reference proteome</keyword>
<dbReference type="SUPFAM" id="SSF160631">
    <property type="entry name" value="SMI1/KNR4-like"/>
    <property type="match status" value="1"/>
</dbReference>
<dbReference type="InterPro" id="IPR037883">
    <property type="entry name" value="Knr4/Smi1-like_sf"/>
</dbReference>
<dbReference type="OrthoDB" id="5572373at2"/>
<name>A0A1H5REV2_9PSEU</name>
<protein>
    <recommendedName>
        <fullName evidence="3">SMI1 / KNR4 family (SUKH-1)</fullName>
    </recommendedName>
</protein>
<reference evidence="2" key="1">
    <citation type="submission" date="2016-10" db="EMBL/GenBank/DDBJ databases">
        <authorList>
            <person name="Varghese N."/>
            <person name="Submissions S."/>
        </authorList>
    </citation>
    <scope>NUCLEOTIDE SEQUENCE [LARGE SCALE GENOMIC DNA]</scope>
    <source>
        <strain evidence="2">DSM 44654</strain>
    </source>
</reference>
<gene>
    <name evidence="1" type="ORF">SAMN05421837_109325</name>
</gene>
<dbReference type="Proteomes" id="UP000198878">
    <property type="component" value="Unassembled WGS sequence"/>
</dbReference>
<evidence type="ECO:0000313" key="1">
    <source>
        <dbReference type="EMBL" id="SEF36168.1"/>
    </source>
</evidence>
<dbReference type="RefSeq" id="WP_086684402.1">
    <property type="nucleotide sequence ID" value="NZ_FNUJ01000009.1"/>
</dbReference>
<sequence length="62" mass="6812">MTDFRAVFGDEPREPQVVDWAEVEGSLGIGLPDDYKSYAEQYPALYVGSLITILHPATPTPS</sequence>
<dbReference type="AlphaFoldDB" id="A0A1H5REV2"/>
<proteinExistence type="predicted"/>
<dbReference type="EMBL" id="FNUJ01000009">
    <property type="protein sequence ID" value="SEF36168.1"/>
    <property type="molecule type" value="Genomic_DNA"/>
</dbReference>
<organism evidence="1 2">
    <name type="scientific">Amycolatopsis pretoriensis</name>
    <dbReference type="NCBI Taxonomy" id="218821"/>
    <lineage>
        <taxon>Bacteria</taxon>
        <taxon>Bacillati</taxon>
        <taxon>Actinomycetota</taxon>
        <taxon>Actinomycetes</taxon>
        <taxon>Pseudonocardiales</taxon>
        <taxon>Pseudonocardiaceae</taxon>
        <taxon>Amycolatopsis</taxon>
    </lineage>
</organism>
<accession>A0A1H5REV2</accession>
<evidence type="ECO:0000313" key="2">
    <source>
        <dbReference type="Proteomes" id="UP000198878"/>
    </source>
</evidence>
<evidence type="ECO:0008006" key="3">
    <source>
        <dbReference type="Google" id="ProtNLM"/>
    </source>
</evidence>
<dbReference type="STRING" id="218821.SAMN05421837_109325"/>